<evidence type="ECO:0000313" key="3">
    <source>
        <dbReference type="Proteomes" id="UP001152049"/>
    </source>
</evidence>
<keyword evidence="3" id="KW-1185">Reference proteome</keyword>
<dbReference type="PANTHER" id="PTHR36934:SF1">
    <property type="entry name" value="THIOESTERASE DOMAIN-CONTAINING PROTEIN"/>
    <property type="match status" value="1"/>
</dbReference>
<dbReference type="PANTHER" id="PTHR36934">
    <property type="entry name" value="BLR0278 PROTEIN"/>
    <property type="match status" value="1"/>
</dbReference>
<proteinExistence type="predicted"/>
<evidence type="ECO:0000313" key="2">
    <source>
        <dbReference type="EMBL" id="KAJ4263124.1"/>
    </source>
</evidence>
<accession>A0A9W8S0L4</accession>
<evidence type="ECO:0000259" key="1">
    <source>
        <dbReference type="Pfam" id="PF22636"/>
    </source>
</evidence>
<dbReference type="OrthoDB" id="4487988at2759"/>
<dbReference type="Proteomes" id="UP001152049">
    <property type="component" value="Unassembled WGS sequence"/>
</dbReference>
<dbReference type="Pfam" id="PF22636">
    <property type="entry name" value="FlK"/>
    <property type="match status" value="1"/>
</dbReference>
<dbReference type="EMBL" id="JAOQAZ010000011">
    <property type="protein sequence ID" value="KAJ4263124.1"/>
    <property type="molecule type" value="Genomic_DNA"/>
</dbReference>
<sequence length="120" mass="12971">MSPIQPAVDITRRVRYIELRTIRARPVLPFIRMMSSSTVQPGTSATESLVVKLSDLASTIPLDAQQDAFLKVFAAARLVALMEIASARTLKPLLQPGQLSVGVSIDMTHSSPTPLDAEVT</sequence>
<organism evidence="2 3">
    <name type="scientific">Fusarium torreyae</name>
    <dbReference type="NCBI Taxonomy" id="1237075"/>
    <lineage>
        <taxon>Eukaryota</taxon>
        <taxon>Fungi</taxon>
        <taxon>Dikarya</taxon>
        <taxon>Ascomycota</taxon>
        <taxon>Pezizomycotina</taxon>
        <taxon>Sordariomycetes</taxon>
        <taxon>Hypocreomycetidae</taxon>
        <taxon>Hypocreales</taxon>
        <taxon>Nectriaceae</taxon>
        <taxon>Fusarium</taxon>
    </lineage>
</organism>
<dbReference type="InterPro" id="IPR025540">
    <property type="entry name" value="FlK"/>
</dbReference>
<feature type="domain" description="Fluoroacetyl-CoA-specific thioesterase-like" evidence="1">
    <location>
        <begin position="67"/>
        <end position="120"/>
    </location>
</feature>
<reference evidence="2" key="1">
    <citation type="submission" date="2022-09" db="EMBL/GenBank/DDBJ databases">
        <title>Fusarium specimens isolated from Avocado Roots.</title>
        <authorList>
            <person name="Stajich J."/>
            <person name="Roper C."/>
            <person name="Heimlech-Rivalta G."/>
        </authorList>
    </citation>
    <scope>NUCLEOTIDE SEQUENCE</scope>
    <source>
        <strain evidence="2">CF00136</strain>
    </source>
</reference>
<dbReference type="InterPro" id="IPR029069">
    <property type="entry name" value="HotDog_dom_sf"/>
</dbReference>
<dbReference type="InterPro" id="IPR054485">
    <property type="entry name" value="FlK-like_dom"/>
</dbReference>
<dbReference type="SUPFAM" id="SSF54637">
    <property type="entry name" value="Thioesterase/thiol ester dehydrase-isomerase"/>
    <property type="match status" value="1"/>
</dbReference>
<dbReference type="AlphaFoldDB" id="A0A9W8S0L4"/>
<name>A0A9W8S0L4_9HYPO</name>
<dbReference type="Gene3D" id="3.10.129.10">
    <property type="entry name" value="Hotdog Thioesterase"/>
    <property type="match status" value="1"/>
</dbReference>
<comment type="caution">
    <text evidence="2">The sequence shown here is derived from an EMBL/GenBank/DDBJ whole genome shotgun (WGS) entry which is preliminary data.</text>
</comment>
<protein>
    <recommendedName>
        <fullName evidence="1">Fluoroacetyl-CoA-specific thioesterase-like domain-containing protein</fullName>
    </recommendedName>
</protein>
<gene>
    <name evidence="2" type="ORF">NW762_006745</name>
</gene>